<evidence type="ECO:0000256" key="8">
    <source>
        <dbReference type="ARBA" id="ARBA00023268"/>
    </source>
</evidence>
<dbReference type="InterPro" id="IPR023213">
    <property type="entry name" value="CAT-like_dom_sf"/>
</dbReference>
<dbReference type="PROSITE" id="PS00455">
    <property type="entry name" value="AMP_BINDING"/>
    <property type="match status" value="1"/>
</dbReference>
<name>A0A1V0UYH7_9BACL</name>
<dbReference type="InterPro" id="IPR010071">
    <property type="entry name" value="AA_adenyl_dom"/>
</dbReference>
<dbReference type="GO" id="GO:0017000">
    <property type="term" value="P:antibiotic biosynthetic process"/>
    <property type="evidence" value="ECO:0007669"/>
    <property type="project" value="UniProtKB-KW"/>
</dbReference>
<dbReference type="PROSITE" id="PS50075">
    <property type="entry name" value="CARRIER"/>
    <property type="match status" value="1"/>
</dbReference>
<dbReference type="FunFam" id="2.30.38.10:FF:000001">
    <property type="entry name" value="Non-ribosomal peptide synthetase PvdI"/>
    <property type="match status" value="1"/>
</dbReference>
<keyword evidence="7" id="KW-0045">Antibiotic biosynthesis</keyword>
<dbReference type="SUPFAM" id="SSF47336">
    <property type="entry name" value="ACP-like"/>
    <property type="match status" value="1"/>
</dbReference>
<evidence type="ECO:0000256" key="1">
    <source>
        <dbReference type="ARBA" id="ARBA00001957"/>
    </source>
</evidence>
<comment type="cofactor">
    <cofactor evidence="1">
        <name>pantetheine 4'-phosphate</name>
        <dbReference type="ChEBI" id="CHEBI:47942"/>
    </cofactor>
</comment>
<evidence type="ECO:0000256" key="2">
    <source>
        <dbReference type="ARBA" id="ARBA00006432"/>
    </source>
</evidence>
<organism evidence="10 11">
    <name type="scientific">Paenibacillus larvae subsp. pulvifaciens</name>
    <dbReference type="NCBI Taxonomy" id="1477"/>
    <lineage>
        <taxon>Bacteria</taxon>
        <taxon>Bacillati</taxon>
        <taxon>Bacillota</taxon>
        <taxon>Bacilli</taxon>
        <taxon>Bacillales</taxon>
        <taxon>Paenibacillaceae</taxon>
        <taxon>Paenibacillus</taxon>
    </lineage>
</organism>
<proteinExistence type="inferred from homology"/>
<protein>
    <recommendedName>
        <fullName evidence="9">Carrier domain-containing protein</fullName>
    </recommendedName>
</protein>
<dbReference type="GO" id="GO:0043041">
    <property type="term" value="P:amino acid activation for nonribosomal peptide biosynthetic process"/>
    <property type="evidence" value="ECO:0007669"/>
    <property type="project" value="TreeGrafter"/>
</dbReference>
<dbReference type="Gene3D" id="3.30.559.10">
    <property type="entry name" value="Chloramphenicol acetyltransferase-like domain"/>
    <property type="match status" value="1"/>
</dbReference>
<dbReference type="CDD" id="cd19543">
    <property type="entry name" value="DCL_NRPS"/>
    <property type="match status" value="1"/>
</dbReference>
<dbReference type="InterPro" id="IPR000873">
    <property type="entry name" value="AMP-dep_synth/lig_dom"/>
</dbReference>
<keyword evidence="5" id="KW-0436">Ligase</keyword>
<dbReference type="GO" id="GO:0016874">
    <property type="term" value="F:ligase activity"/>
    <property type="evidence" value="ECO:0007669"/>
    <property type="project" value="UniProtKB-KW"/>
</dbReference>
<keyword evidence="3" id="KW-0596">Phosphopantetheine</keyword>
<dbReference type="GO" id="GO:0005829">
    <property type="term" value="C:cytosol"/>
    <property type="evidence" value="ECO:0007669"/>
    <property type="project" value="TreeGrafter"/>
</dbReference>
<dbReference type="RefSeq" id="WP_083041394.1">
    <property type="nucleotide sequence ID" value="NZ_CP020557.1"/>
</dbReference>
<keyword evidence="8" id="KW-0511">Multifunctional enzyme</keyword>
<dbReference type="SUPFAM" id="SSF56801">
    <property type="entry name" value="Acetyl-CoA synthetase-like"/>
    <property type="match status" value="1"/>
</dbReference>
<dbReference type="Gene3D" id="1.10.1200.10">
    <property type="entry name" value="ACP-like"/>
    <property type="match status" value="1"/>
</dbReference>
<dbReference type="Gene3D" id="3.30.559.30">
    <property type="entry name" value="Nonribosomal peptide synthetase, condensation domain"/>
    <property type="match status" value="1"/>
</dbReference>
<dbReference type="InterPro" id="IPR036736">
    <property type="entry name" value="ACP-like_sf"/>
</dbReference>
<dbReference type="EMBL" id="CP020557">
    <property type="protein sequence ID" value="ARF70169.1"/>
    <property type="molecule type" value="Genomic_DNA"/>
</dbReference>
<dbReference type="PANTHER" id="PTHR45527:SF1">
    <property type="entry name" value="FATTY ACID SYNTHASE"/>
    <property type="match status" value="1"/>
</dbReference>
<reference evidence="10 11" key="1">
    <citation type="submission" date="2017-03" db="EMBL/GenBank/DDBJ databases">
        <title>Paenibacillus larvae genome sequencing.</title>
        <authorList>
            <person name="Dingman D.W."/>
        </authorList>
    </citation>
    <scope>NUCLEOTIDE SEQUENCE [LARGE SCALE GENOMIC DNA]</scope>
    <source>
        <strain evidence="10 11">SAG 10367</strain>
    </source>
</reference>
<evidence type="ECO:0000256" key="4">
    <source>
        <dbReference type="ARBA" id="ARBA00022553"/>
    </source>
</evidence>
<dbReference type="SUPFAM" id="SSF52777">
    <property type="entry name" value="CoA-dependent acyltransferases"/>
    <property type="match status" value="2"/>
</dbReference>
<evidence type="ECO:0000256" key="5">
    <source>
        <dbReference type="ARBA" id="ARBA00022598"/>
    </source>
</evidence>
<dbReference type="InterPro" id="IPR025110">
    <property type="entry name" value="AMP-bd_C"/>
</dbReference>
<dbReference type="PANTHER" id="PTHR45527">
    <property type="entry name" value="NONRIBOSOMAL PEPTIDE SYNTHETASE"/>
    <property type="match status" value="1"/>
</dbReference>
<evidence type="ECO:0000256" key="7">
    <source>
        <dbReference type="ARBA" id="ARBA00023194"/>
    </source>
</evidence>
<dbReference type="FunFam" id="3.30.559.10:FF:000012">
    <property type="entry name" value="Non-ribosomal peptide synthetase"/>
    <property type="match status" value="1"/>
</dbReference>
<evidence type="ECO:0000313" key="10">
    <source>
        <dbReference type="EMBL" id="ARF70169.1"/>
    </source>
</evidence>
<dbReference type="Gene3D" id="3.30.300.30">
    <property type="match status" value="1"/>
</dbReference>
<dbReference type="Pfam" id="PF00668">
    <property type="entry name" value="Condensation"/>
    <property type="match status" value="1"/>
</dbReference>
<dbReference type="FunFam" id="3.40.50.12780:FF:000012">
    <property type="entry name" value="Non-ribosomal peptide synthetase"/>
    <property type="match status" value="1"/>
</dbReference>
<dbReference type="NCBIfam" id="TIGR01733">
    <property type="entry name" value="AA-adenyl-dom"/>
    <property type="match status" value="1"/>
</dbReference>
<dbReference type="Pfam" id="PF00550">
    <property type="entry name" value="PP-binding"/>
    <property type="match status" value="1"/>
</dbReference>
<dbReference type="Pfam" id="PF00501">
    <property type="entry name" value="AMP-binding"/>
    <property type="match status" value="1"/>
</dbReference>
<dbReference type="InterPro" id="IPR001242">
    <property type="entry name" value="Condensation_dom"/>
</dbReference>
<dbReference type="InterPro" id="IPR009081">
    <property type="entry name" value="PP-bd_ACP"/>
</dbReference>
<keyword evidence="4" id="KW-0597">Phosphoprotein</keyword>
<feature type="domain" description="Carrier" evidence="9">
    <location>
        <begin position="991"/>
        <end position="1066"/>
    </location>
</feature>
<dbReference type="GO" id="GO:0044550">
    <property type="term" value="P:secondary metabolite biosynthetic process"/>
    <property type="evidence" value="ECO:0007669"/>
    <property type="project" value="TreeGrafter"/>
</dbReference>
<dbReference type="Gene3D" id="3.40.50.980">
    <property type="match status" value="2"/>
</dbReference>
<evidence type="ECO:0000313" key="11">
    <source>
        <dbReference type="Proteomes" id="UP000192727"/>
    </source>
</evidence>
<evidence type="ECO:0000259" key="9">
    <source>
        <dbReference type="PROSITE" id="PS50075"/>
    </source>
</evidence>
<dbReference type="FunFam" id="3.40.50.980:FF:000002">
    <property type="entry name" value="Enterobactin synthetase component F"/>
    <property type="match status" value="1"/>
</dbReference>
<gene>
    <name evidence="10" type="ORF">B7C51_23500</name>
</gene>
<dbReference type="InterPro" id="IPR045851">
    <property type="entry name" value="AMP-bd_C_sf"/>
</dbReference>
<dbReference type="Gene3D" id="2.30.38.10">
    <property type="entry name" value="Luciferase, Domain 3"/>
    <property type="match status" value="1"/>
</dbReference>
<dbReference type="Pfam" id="PF13193">
    <property type="entry name" value="AMP-binding_C"/>
    <property type="match status" value="1"/>
</dbReference>
<evidence type="ECO:0000256" key="3">
    <source>
        <dbReference type="ARBA" id="ARBA00022450"/>
    </source>
</evidence>
<dbReference type="GO" id="GO:0008610">
    <property type="term" value="P:lipid biosynthetic process"/>
    <property type="evidence" value="ECO:0007669"/>
    <property type="project" value="UniProtKB-ARBA"/>
</dbReference>
<accession>A0A1V0UYH7</accession>
<evidence type="ECO:0000256" key="6">
    <source>
        <dbReference type="ARBA" id="ARBA00022737"/>
    </source>
</evidence>
<dbReference type="Proteomes" id="UP000192727">
    <property type="component" value="Chromosome"/>
</dbReference>
<comment type="similarity">
    <text evidence="2">Belongs to the ATP-dependent AMP-binding enzyme family.</text>
</comment>
<dbReference type="GO" id="GO:0031177">
    <property type="term" value="F:phosphopantetheine binding"/>
    <property type="evidence" value="ECO:0007669"/>
    <property type="project" value="TreeGrafter"/>
</dbReference>
<sequence length="1099" mass="126513">MNELVRRNIQDIYKMAPTQEGMYFHYLLDKSSLAYLEQTTYRLHGDLDITRVKQSLEELFKRYDILRTVFNHEKADLPLQVVLKEREVDFFFQDLRHIPDEKERERYMNEYKEYDKNRKFDLNKDVMMRVAVFRIGEQDYVFIWTSHHILMDGWCVEILVSDFFDIYNRLLINRPCHLEPVKQYRTYIEWLEEQDPEKAKTFWKNYLYGFEEMTAVPKLKRGTSANLPYKKEEVKLDLSEQQTSALGSLAAKHQVTLSTVMKAAWSIVLAKYNQKREVVFGGVVSGRPGELDGVEQMVGLFINIIPVRVAVENDMKLSYLLQRVQTDMAESEPFHYFSLASIQAGSGLKQNLFDHIMVFENYPLAERLGQAAHPSEESEECEAHYVITDVQSFEQTNYDFNIIIAPGESMYVQFDFNGHVYDKTMVKMMAKHYEHVLNQLMKDDQKRVRDIELMEDQEKYDIFDIFNHTQAAYPANRTIHDIFEEQAAKTPEHTACVFGGTSLSYRQLNERANRLARTLREAEVRSDQLVGLMADRSLEMVIGVLAILKAGGAYVPISPDYPEERIRYMLEDSETNLLLVQHHLQGRVAFAGKMMNLNDPEIYGEDGSNLEPISGPKSLAYVIYTSGSTGKPKGVMVEHHSVVNRLWWMQENYPVYETDTILQKTTFTFDVSVWELFWWSIAGSKVCLLTAGGEKDPKHIVETIAEQGITTMHFVPAMLHAFLDYVEQLSNGERKEKLGTLRQVFASGEALPPQHVARFHRLITPVNQVKLINLYGPTEATVDVSYFDCQADREYDVIPIGKPISNIQIYMVGNESEQLQPVGVAGELCISGVGLARGYLNRPELTAEKFVDNPFVPGEKMYRTGDLARWLPDGNIEYLGRIDSQVKIRGFRIELEEIESALQGYDKLQKAAVSFREAGNEKKLVAYITVHEELSVSELRRFLSDILPEYMIPAEFVIVHDIPLNSSGKIDRKRLKDLEGKRLLTQSSYKEPASNTEKVVAEIWKEVLNMDNVGINDNFFDLNGTSLDVMKVASKLKKAFDREFEIVSMFTYPTIASFSKHVIEQDEYEGIDEHRAVLQAANTRMLNNLGRMKQQAGRN</sequence>
<keyword evidence="6" id="KW-0677">Repeat</keyword>
<dbReference type="InterPro" id="IPR020845">
    <property type="entry name" value="AMP-binding_CS"/>
</dbReference>
<dbReference type="AlphaFoldDB" id="A0A1V0UYH7"/>
<dbReference type="FunFam" id="3.40.50.980:FF:000001">
    <property type="entry name" value="Non-ribosomal peptide synthetase"/>
    <property type="match status" value="1"/>
</dbReference>
<dbReference type="CDD" id="cd05930">
    <property type="entry name" value="A_NRPS"/>
    <property type="match status" value="1"/>
</dbReference>